<evidence type="ECO:0000313" key="1">
    <source>
        <dbReference type="EMBL" id="VDD33519.1"/>
    </source>
</evidence>
<reference evidence="1" key="1">
    <citation type="submission" date="2018-11" db="EMBL/GenBank/DDBJ databases">
        <authorList>
            <consortium name="Genoscope - CEA"/>
            <person name="William W."/>
        </authorList>
    </citation>
    <scope>NUCLEOTIDE SEQUENCE</scope>
</reference>
<accession>A0A3P6ER06</accession>
<evidence type="ECO:0008006" key="2">
    <source>
        <dbReference type="Google" id="ProtNLM"/>
    </source>
</evidence>
<protein>
    <recommendedName>
        <fullName evidence="2">Peptidase C1A papain C-terminal domain-containing protein</fullName>
    </recommendedName>
</protein>
<name>A0A3P6ER06_BRAOL</name>
<dbReference type="AlphaFoldDB" id="A0A3P6ER06"/>
<dbReference type="EMBL" id="LR031875">
    <property type="protein sequence ID" value="VDD33519.1"/>
    <property type="molecule type" value="Genomic_DNA"/>
</dbReference>
<organism evidence="1">
    <name type="scientific">Brassica oleracea</name>
    <name type="common">Wild cabbage</name>
    <dbReference type="NCBI Taxonomy" id="3712"/>
    <lineage>
        <taxon>Eukaryota</taxon>
        <taxon>Viridiplantae</taxon>
        <taxon>Streptophyta</taxon>
        <taxon>Embryophyta</taxon>
        <taxon>Tracheophyta</taxon>
        <taxon>Spermatophyta</taxon>
        <taxon>Magnoliopsida</taxon>
        <taxon>eudicotyledons</taxon>
        <taxon>Gunneridae</taxon>
        <taxon>Pentapetalae</taxon>
        <taxon>rosids</taxon>
        <taxon>malvids</taxon>
        <taxon>Brassicales</taxon>
        <taxon>Brassicaceae</taxon>
        <taxon>Brassiceae</taxon>
        <taxon>Brassica</taxon>
    </lineage>
</organism>
<gene>
    <name evidence="1" type="ORF">BOLC9T58842H</name>
</gene>
<proteinExistence type="predicted"/>
<sequence>MANDNVGFNGMIGTGGANNKGKNADYGDGSIINFIWTTTHKRLLELIIAQTEDDCWAWALVRILQFFHNKDISVVAQQTSLSIKSLVKYVILGMNEAKEPGAQKKLKKKSLAVSSLKRAIDYILNVGIERDYGTQMNKIKAIFLTKPNATPADIKGLLFRELKNVSELIYIVHEPREGMNRHALIIVGHGRTKDNKLIIIEKTCPIFYVGELVK</sequence>